<evidence type="ECO:0000259" key="3">
    <source>
        <dbReference type="PROSITE" id="PS51339"/>
    </source>
</evidence>
<accession>A0A6J8E6B5</accession>
<dbReference type="InterPro" id="IPR011993">
    <property type="entry name" value="PH-like_dom_sf"/>
</dbReference>
<gene>
    <name evidence="4" type="ORF">MCOR_48652</name>
</gene>
<evidence type="ECO:0000256" key="1">
    <source>
        <dbReference type="ARBA" id="ARBA00007471"/>
    </source>
</evidence>
<dbReference type="CDD" id="cd13211">
    <property type="entry name" value="PH-GRAM_MTMR9"/>
    <property type="match status" value="1"/>
</dbReference>
<dbReference type="AlphaFoldDB" id="A0A6J8E6B5"/>
<dbReference type="GO" id="GO:0005737">
    <property type="term" value="C:cytoplasm"/>
    <property type="evidence" value="ECO:0007669"/>
    <property type="project" value="TreeGrafter"/>
</dbReference>
<evidence type="ECO:0000313" key="4">
    <source>
        <dbReference type="EMBL" id="CAC5416010.1"/>
    </source>
</evidence>
<dbReference type="CDD" id="cd14536">
    <property type="entry name" value="PTP-MTMR9"/>
    <property type="match status" value="1"/>
</dbReference>
<dbReference type="InterPro" id="IPR048994">
    <property type="entry name" value="PH-GRAM_MTMR6-9"/>
</dbReference>
<name>A0A6J8E6B5_MYTCO</name>
<dbReference type="GO" id="GO:0019903">
    <property type="term" value="F:protein phosphatase binding"/>
    <property type="evidence" value="ECO:0007669"/>
    <property type="project" value="TreeGrafter"/>
</dbReference>
<feature type="domain" description="Myotubularin phosphatase" evidence="3">
    <location>
        <begin position="125"/>
        <end position="590"/>
    </location>
</feature>
<dbReference type="SUPFAM" id="SSF52799">
    <property type="entry name" value="(Phosphotyrosine protein) phosphatases II"/>
    <property type="match status" value="2"/>
</dbReference>
<dbReference type="PROSITE" id="PS51339">
    <property type="entry name" value="PPASE_MYOTUBULARIN"/>
    <property type="match status" value="1"/>
</dbReference>
<dbReference type="EMBL" id="CACVKT020008531">
    <property type="protein sequence ID" value="CAC5416010.1"/>
    <property type="molecule type" value="Genomic_DNA"/>
</dbReference>
<dbReference type="InterPro" id="IPR030564">
    <property type="entry name" value="Myotubularin"/>
</dbReference>
<dbReference type="Proteomes" id="UP000507470">
    <property type="component" value="Unassembled WGS sequence"/>
</dbReference>
<proteinExistence type="inferred from homology"/>
<dbReference type="GO" id="GO:0046856">
    <property type="term" value="P:phosphatidylinositol dephosphorylation"/>
    <property type="evidence" value="ECO:0007669"/>
    <property type="project" value="TreeGrafter"/>
</dbReference>
<dbReference type="OrthoDB" id="271628at2759"/>
<dbReference type="Pfam" id="PF21098">
    <property type="entry name" value="PH-GRAM_MTMR6-like"/>
    <property type="match status" value="1"/>
</dbReference>
<evidence type="ECO:0000313" key="5">
    <source>
        <dbReference type="Proteomes" id="UP000507470"/>
    </source>
</evidence>
<comment type="similarity">
    <text evidence="1">Belongs to the protein-tyrosine phosphatase family. Non-receptor class myotubularin subfamily.</text>
</comment>
<reference evidence="4 5" key="1">
    <citation type="submission" date="2020-06" db="EMBL/GenBank/DDBJ databases">
        <authorList>
            <person name="Li R."/>
            <person name="Bekaert M."/>
        </authorList>
    </citation>
    <scope>NUCLEOTIDE SEQUENCE [LARGE SCALE GENOMIC DNA]</scope>
    <source>
        <strain evidence="5">wild</strain>
    </source>
</reference>
<dbReference type="InterPro" id="IPR010569">
    <property type="entry name" value="Myotubularin-like_Pase_dom"/>
</dbReference>
<feature type="region of interest" description="Disordered" evidence="2">
    <location>
        <begin position="263"/>
        <end position="305"/>
    </location>
</feature>
<dbReference type="Gene3D" id="2.30.29.30">
    <property type="entry name" value="Pleckstrin-homology domain (PH domain)/Phosphotyrosine-binding domain (PTB)"/>
    <property type="match status" value="1"/>
</dbReference>
<sequence>MEFAEFIKTPTVENVCMKRPFTKSVTGTLCITGHHVILSSRSENHEELWLLHSAIDSTEKKMTQSNGKYILILRCKDLQMIELEFNGGDDCLDVASSIEKLSHVDDISLKYPFFYRAGFEPLEDGWQAFLPENEYTRFKDCSEEWRLSYVNKDYKVCASYPHAVIVPKSIDDETVIKASQFRQNGRFPVLSYYHRQTKAVMMRCSQPLTGMNNKRCKEDERMVNSVMGRGNKGYIIDTRSPSAAKSAQNKGMIKSVMGRDNKGYIIDTRSPSAAKSAQNKDKRSPSVSKSAQNKGMVKSVMGRDNKGYIIDTRSPSAAKSAQNKGGGYEPEVYYPQWRRIHQSVDRRQAFHDSLIKLMESSLDNTSSMDKWLSKLESSNWLSHVKDILTCACTVAQCIDSEGASVLVHGSEGFDTTLQVTSLVQLILDHDCRTINGFEALVEREWLQGGHPFADRCSKSAFAITKQRSESPVFLLFLDCVWQIWQQFPCSFEFNEEFLIWQQFPCSFEFNEAFLVMLFEHTYSSQFGTFLCNNEKERKECKLSSRTVSLWTYLARPEVLQKYLNPMYDPNPRVIWPSVAPQSLVLWSGLYQRSIIDQSKQKEAWQEVSKIREYDKELRSKVTKLRRLATRAGSNVRCYSVYPELQEPEDKCATRAGRALLQIDVDEDSKNC</sequence>
<dbReference type="SUPFAM" id="SSF50729">
    <property type="entry name" value="PH domain-like"/>
    <property type="match status" value="1"/>
</dbReference>
<organism evidence="4 5">
    <name type="scientific">Mytilus coruscus</name>
    <name type="common">Sea mussel</name>
    <dbReference type="NCBI Taxonomy" id="42192"/>
    <lineage>
        <taxon>Eukaryota</taxon>
        <taxon>Metazoa</taxon>
        <taxon>Spiralia</taxon>
        <taxon>Lophotrochozoa</taxon>
        <taxon>Mollusca</taxon>
        <taxon>Bivalvia</taxon>
        <taxon>Autobranchia</taxon>
        <taxon>Pteriomorphia</taxon>
        <taxon>Mytilida</taxon>
        <taxon>Mytiloidea</taxon>
        <taxon>Mytilidae</taxon>
        <taxon>Mytilinae</taxon>
        <taxon>Mytilus</taxon>
    </lineage>
</organism>
<dbReference type="PANTHER" id="PTHR10807:SF73">
    <property type="entry name" value="LD06050P"/>
    <property type="match status" value="1"/>
</dbReference>
<dbReference type="PANTHER" id="PTHR10807">
    <property type="entry name" value="MYOTUBULARIN-RELATED"/>
    <property type="match status" value="1"/>
</dbReference>
<dbReference type="InterPro" id="IPR029021">
    <property type="entry name" value="Prot-tyrosine_phosphatase-like"/>
</dbReference>
<dbReference type="GO" id="GO:0010507">
    <property type="term" value="P:negative regulation of autophagy"/>
    <property type="evidence" value="ECO:0007669"/>
    <property type="project" value="TreeGrafter"/>
</dbReference>
<keyword evidence="5" id="KW-1185">Reference proteome</keyword>
<protein>
    <submittedName>
        <fullName evidence="4">MTMR9</fullName>
    </submittedName>
</protein>
<evidence type="ECO:0000256" key="2">
    <source>
        <dbReference type="SAM" id="MobiDB-lite"/>
    </source>
</evidence>
<dbReference type="Pfam" id="PF06602">
    <property type="entry name" value="Myotub-related"/>
    <property type="match status" value="1"/>
</dbReference>